<dbReference type="GO" id="GO:0016020">
    <property type="term" value="C:membrane"/>
    <property type="evidence" value="ECO:0007669"/>
    <property type="project" value="UniProtKB-SubCell"/>
</dbReference>
<evidence type="ECO:0000256" key="3">
    <source>
        <dbReference type="ARBA" id="ARBA00022692"/>
    </source>
</evidence>
<accession>A0AAN9RPB9</accession>
<keyword evidence="4 10" id="KW-0732">Signal</keyword>
<dbReference type="Gene3D" id="3.80.10.10">
    <property type="entry name" value="Ribonuclease Inhibitor"/>
    <property type="match status" value="2"/>
</dbReference>
<keyword evidence="3" id="KW-0812">Transmembrane</keyword>
<evidence type="ECO:0000313" key="13">
    <source>
        <dbReference type="Proteomes" id="UP001386955"/>
    </source>
</evidence>
<dbReference type="Pfam" id="PF08263">
    <property type="entry name" value="LRRNT_2"/>
    <property type="match status" value="1"/>
</dbReference>
<keyword evidence="6" id="KW-1133">Transmembrane helix</keyword>
<keyword evidence="8" id="KW-0675">Receptor</keyword>
<comment type="subcellular location">
    <subcellularLocation>
        <location evidence="1">Membrane</location>
        <topology evidence="1">Single-pass type I membrane protein</topology>
    </subcellularLocation>
</comment>
<dbReference type="InterPro" id="IPR032675">
    <property type="entry name" value="LRR_dom_sf"/>
</dbReference>
<dbReference type="SUPFAM" id="SSF52058">
    <property type="entry name" value="L domain-like"/>
    <property type="match status" value="1"/>
</dbReference>
<dbReference type="AlphaFoldDB" id="A0AAN9RPB9"/>
<name>A0AAN9RPB9_PSOTE</name>
<gene>
    <name evidence="12" type="ORF">VNO78_32901</name>
</gene>
<organism evidence="12 13">
    <name type="scientific">Psophocarpus tetragonolobus</name>
    <name type="common">Winged bean</name>
    <name type="synonym">Dolichos tetragonolobus</name>
    <dbReference type="NCBI Taxonomy" id="3891"/>
    <lineage>
        <taxon>Eukaryota</taxon>
        <taxon>Viridiplantae</taxon>
        <taxon>Streptophyta</taxon>
        <taxon>Embryophyta</taxon>
        <taxon>Tracheophyta</taxon>
        <taxon>Spermatophyta</taxon>
        <taxon>Magnoliopsida</taxon>
        <taxon>eudicotyledons</taxon>
        <taxon>Gunneridae</taxon>
        <taxon>Pentapetalae</taxon>
        <taxon>rosids</taxon>
        <taxon>fabids</taxon>
        <taxon>Fabales</taxon>
        <taxon>Fabaceae</taxon>
        <taxon>Papilionoideae</taxon>
        <taxon>50 kb inversion clade</taxon>
        <taxon>NPAAA clade</taxon>
        <taxon>indigoferoid/millettioid clade</taxon>
        <taxon>Phaseoleae</taxon>
        <taxon>Psophocarpus</taxon>
    </lineage>
</organism>
<evidence type="ECO:0000256" key="2">
    <source>
        <dbReference type="ARBA" id="ARBA00022614"/>
    </source>
</evidence>
<evidence type="ECO:0000256" key="6">
    <source>
        <dbReference type="ARBA" id="ARBA00022989"/>
    </source>
</evidence>
<dbReference type="Proteomes" id="UP001386955">
    <property type="component" value="Unassembled WGS sequence"/>
</dbReference>
<keyword evidence="5" id="KW-0677">Repeat</keyword>
<dbReference type="InterPro" id="IPR013210">
    <property type="entry name" value="LRR_N_plant-typ"/>
</dbReference>
<protein>
    <recommendedName>
        <fullName evidence="11">Leucine-rich repeat-containing N-terminal plant-type domain-containing protein</fullName>
    </recommendedName>
</protein>
<feature type="domain" description="Leucine-rich repeat-containing N-terminal plant-type" evidence="11">
    <location>
        <begin position="37"/>
        <end position="60"/>
    </location>
</feature>
<dbReference type="InterPro" id="IPR001611">
    <property type="entry name" value="Leu-rich_rpt"/>
</dbReference>
<evidence type="ECO:0000256" key="4">
    <source>
        <dbReference type="ARBA" id="ARBA00022729"/>
    </source>
</evidence>
<evidence type="ECO:0000256" key="9">
    <source>
        <dbReference type="ARBA" id="ARBA00023180"/>
    </source>
</evidence>
<reference evidence="12 13" key="1">
    <citation type="submission" date="2024-01" db="EMBL/GenBank/DDBJ databases">
        <title>The genomes of 5 underutilized Papilionoideae crops provide insights into root nodulation and disease resistanc.</title>
        <authorList>
            <person name="Jiang F."/>
        </authorList>
    </citation>
    <scope>NUCLEOTIDE SEQUENCE [LARGE SCALE GENOMIC DNA]</scope>
    <source>
        <strain evidence="12">DUOXIRENSHENG_FW03</strain>
        <tissue evidence="12">Leaves</tissue>
    </source>
</reference>
<evidence type="ECO:0000256" key="8">
    <source>
        <dbReference type="ARBA" id="ARBA00023170"/>
    </source>
</evidence>
<keyword evidence="9" id="KW-0325">Glycoprotein</keyword>
<evidence type="ECO:0000259" key="11">
    <source>
        <dbReference type="Pfam" id="PF08263"/>
    </source>
</evidence>
<comment type="caution">
    <text evidence="12">The sequence shown here is derived from an EMBL/GenBank/DDBJ whole genome shotgun (WGS) entry which is preliminary data.</text>
</comment>
<keyword evidence="13" id="KW-1185">Reference proteome</keyword>
<evidence type="ECO:0000313" key="12">
    <source>
        <dbReference type="EMBL" id="KAK7380391.1"/>
    </source>
</evidence>
<dbReference type="InterPro" id="IPR046956">
    <property type="entry name" value="RLP23-like"/>
</dbReference>
<proteinExistence type="predicted"/>
<keyword evidence="7" id="KW-0472">Membrane</keyword>
<evidence type="ECO:0000256" key="7">
    <source>
        <dbReference type="ARBA" id="ARBA00023136"/>
    </source>
</evidence>
<evidence type="ECO:0000256" key="1">
    <source>
        <dbReference type="ARBA" id="ARBA00004479"/>
    </source>
</evidence>
<evidence type="ECO:0000256" key="10">
    <source>
        <dbReference type="SAM" id="SignalP"/>
    </source>
</evidence>
<feature type="chain" id="PRO_5043015464" description="Leucine-rich repeat-containing N-terminal plant-type domain-containing protein" evidence="10">
    <location>
        <begin position="31"/>
        <end position="269"/>
    </location>
</feature>
<feature type="signal peptide" evidence="10">
    <location>
        <begin position="1"/>
        <end position="30"/>
    </location>
</feature>
<dbReference type="EMBL" id="JAYMYS010000009">
    <property type="protein sequence ID" value="KAK7380391.1"/>
    <property type="molecule type" value="Genomic_DNA"/>
</dbReference>
<dbReference type="Pfam" id="PF00560">
    <property type="entry name" value="LRR_1"/>
    <property type="match status" value="4"/>
</dbReference>
<evidence type="ECO:0000256" key="5">
    <source>
        <dbReference type="ARBA" id="ARBA00022737"/>
    </source>
</evidence>
<dbReference type="PANTHER" id="PTHR48063">
    <property type="entry name" value="LRR RECEPTOR-LIKE KINASE"/>
    <property type="match status" value="1"/>
</dbReference>
<sequence length="269" mass="30397">MLMMNRVHFKFINTMMIMMFLVLQVAYAEGRIECIEKEREALLHFKAALVDRQGMLSSWTTAATISLAGSMSNRSGMVMNLLEHLDLSYNGFKDEVNWICHIIVIGSLPDLSVFSSLRTMFLDGNRLSGKIPEGNKLPSQSEFLSIKSNNLQGEIPKSFGNACALRLLDISHNSLSAEFPTIILHLSRCSRYSSEQLHLSSNQINGTIPDLSIFSSLKELYLHLNKLNGEISKDIRFPPLLEKLLMHSNSLKGMLIDYHFTNMPMLEIL</sequence>
<keyword evidence="2" id="KW-0433">Leucine-rich repeat</keyword>